<feature type="compositionally biased region" description="Polar residues" evidence="1">
    <location>
        <begin position="10"/>
        <end position="28"/>
    </location>
</feature>
<dbReference type="EMBL" id="JAKWBI020000020">
    <property type="protein sequence ID" value="KAJ2905984.1"/>
    <property type="molecule type" value="Genomic_DNA"/>
</dbReference>
<sequence length="108" mass="11536">MQRPRWPSLLPSSTQTKNFYPTLNSSTPKVGPPGPCLTQSNIANQIPLDATPKLTTPALPTPTYGDGGNFSIICSVPISASPAQCLAVVLDDPSYPDWNAFVQHITIT</sequence>
<gene>
    <name evidence="2" type="ORF">MKZ38_003467</name>
</gene>
<feature type="region of interest" description="Disordered" evidence="1">
    <location>
        <begin position="1"/>
        <end position="38"/>
    </location>
</feature>
<accession>A0AAD5RYD3</accession>
<evidence type="ECO:0000256" key="1">
    <source>
        <dbReference type="SAM" id="MobiDB-lite"/>
    </source>
</evidence>
<protein>
    <submittedName>
        <fullName evidence="2">Uncharacterized protein</fullName>
    </submittedName>
</protein>
<evidence type="ECO:0000313" key="3">
    <source>
        <dbReference type="Proteomes" id="UP001201980"/>
    </source>
</evidence>
<name>A0AAD5RYD3_9PEZI</name>
<organism evidence="2 3">
    <name type="scientific">Zalerion maritima</name>
    <dbReference type="NCBI Taxonomy" id="339359"/>
    <lineage>
        <taxon>Eukaryota</taxon>
        <taxon>Fungi</taxon>
        <taxon>Dikarya</taxon>
        <taxon>Ascomycota</taxon>
        <taxon>Pezizomycotina</taxon>
        <taxon>Sordariomycetes</taxon>
        <taxon>Lulworthiomycetidae</taxon>
        <taxon>Lulworthiales</taxon>
        <taxon>Lulworthiaceae</taxon>
        <taxon>Zalerion</taxon>
    </lineage>
</organism>
<dbReference type="Proteomes" id="UP001201980">
    <property type="component" value="Unassembled WGS sequence"/>
</dbReference>
<comment type="caution">
    <text evidence="2">The sequence shown here is derived from an EMBL/GenBank/DDBJ whole genome shotgun (WGS) entry which is preliminary data.</text>
</comment>
<dbReference type="AlphaFoldDB" id="A0AAD5RYD3"/>
<proteinExistence type="predicted"/>
<evidence type="ECO:0000313" key="2">
    <source>
        <dbReference type="EMBL" id="KAJ2905984.1"/>
    </source>
</evidence>
<reference evidence="2" key="1">
    <citation type="submission" date="2022-07" db="EMBL/GenBank/DDBJ databases">
        <title>Draft genome sequence of Zalerion maritima ATCC 34329, a (micro)plastics degrading marine fungus.</title>
        <authorList>
            <person name="Paco A."/>
            <person name="Goncalves M.F.M."/>
            <person name="Rocha-Santos T.A.P."/>
            <person name="Alves A."/>
        </authorList>
    </citation>
    <scope>NUCLEOTIDE SEQUENCE</scope>
    <source>
        <strain evidence="2">ATCC 34329</strain>
    </source>
</reference>
<keyword evidence="3" id="KW-1185">Reference proteome</keyword>